<proteinExistence type="predicted"/>
<name>A0AAD9H1K4_9STRA</name>
<feature type="compositionally biased region" description="Acidic residues" evidence="1">
    <location>
        <begin position="222"/>
        <end position="236"/>
    </location>
</feature>
<feature type="compositionally biased region" description="Low complexity" evidence="1">
    <location>
        <begin position="144"/>
        <end position="153"/>
    </location>
</feature>
<protein>
    <submittedName>
        <fullName evidence="2">Uncharacterized protein</fullName>
    </submittedName>
</protein>
<feature type="compositionally biased region" description="Basic residues" evidence="1">
    <location>
        <begin position="185"/>
        <end position="201"/>
    </location>
</feature>
<dbReference type="Proteomes" id="UP001259832">
    <property type="component" value="Unassembled WGS sequence"/>
</dbReference>
<organism evidence="2 3">
    <name type="scientific">Phytophthora citrophthora</name>
    <dbReference type="NCBI Taxonomy" id="4793"/>
    <lineage>
        <taxon>Eukaryota</taxon>
        <taxon>Sar</taxon>
        <taxon>Stramenopiles</taxon>
        <taxon>Oomycota</taxon>
        <taxon>Peronosporomycetes</taxon>
        <taxon>Peronosporales</taxon>
        <taxon>Peronosporaceae</taxon>
        <taxon>Phytophthora</taxon>
    </lineage>
</organism>
<evidence type="ECO:0000313" key="2">
    <source>
        <dbReference type="EMBL" id="KAK1948375.1"/>
    </source>
</evidence>
<feature type="region of interest" description="Disordered" evidence="1">
    <location>
        <begin position="1"/>
        <end position="340"/>
    </location>
</feature>
<dbReference type="AlphaFoldDB" id="A0AAD9H1K4"/>
<evidence type="ECO:0000256" key="1">
    <source>
        <dbReference type="SAM" id="MobiDB-lite"/>
    </source>
</evidence>
<feature type="region of interest" description="Disordered" evidence="1">
    <location>
        <begin position="410"/>
        <end position="446"/>
    </location>
</feature>
<feature type="compositionally biased region" description="Basic and acidic residues" evidence="1">
    <location>
        <begin position="212"/>
        <end position="221"/>
    </location>
</feature>
<gene>
    <name evidence="2" type="ORF">P3T76_000665</name>
</gene>
<feature type="compositionally biased region" description="Acidic residues" evidence="1">
    <location>
        <begin position="117"/>
        <end position="129"/>
    </location>
</feature>
<feature type="compositionally biased region" description="Low complexity" evidence="1">
    <location>
        <begin position="95"/>
        <end position="106"/>
    </location>
</feature>
<sequence>MEKEELQYKQQLRKLKRQEQEKQEREKGEALRRQQEEKEAQDREQARKAALYMEQDAKSQKKLKNSIKMGGESVSIRKEATKVKPTVAKAKKQVQKNQKAKVAAPKIITSVNLPPVEPEDYSVSEENQDDLGGYDSPPPELPDDGLLNLLSLDKGSDSDVDDEPSMVSLILPAAEDSPKRQPSPSKKKTLTPRKRFAKKKGPSIDFNFTNAEARRQAKAEMEAAEQEESDGAESEPEPAPATSTPQKRLKRRKEGHAAALGGKSLMATMANTTIPVKKKKGAGNSIADKPTSSSAVGKKNPRTKGKLLPKNGKTSAEAEEKSTVAPTRKKVGSRSEPMSIKQRLANAELLARINKMQDISTPKVLGKKSKKTQDEDILAAKRAGFRKGVATDVAAPNVSQRDQMMEDGDLNISLNSSGLISDDESPGNLRAPSRKRPRGPADGDVTPAKKLQFLEITKRLAKSPMPRYLRTPTPLMSPMVGIKPKAASPGPRPTSVRSIATTRRLNSAPVRPKKTTTGANRFGIPGGGGGIVSNGGGFSMFDAFVNSGSGGAIPRLKVKSSGDVSPSV</sequence>
<comment type="caution">
    <text evidence="2">The sequence shown here is derived from an EMBL/GenBank/DDBJ whole genome shotgun (WGS) entry which is preliminary data.</text>
</comment>
<accession>A0AAD9H1K4</accession>
<reference evidence="2" key="1">
    <citation type="submission" date="2023-08" db="EMBL/GenBank/DDBJ databases">
        <title>Reference Genome Resource for the Citrus Pathogen Phytophthora citrophthora.</title>
        <authorList>
            <person name="Moller H."/>
            <person name="Coetzee B."/>
            <person name="Rose L.J."/>
            <person name="Van Niekerk J.M."/>
        </authorList>
    </citation>
    <scope>NUCLEOTIDE SEQUENCE</scope>
    <source>
        <strain evidence="2">STE-U-9442</strain>
    </source>
</reference>
<feature type="compositionally biased region" description="Low complexity" evidence="1">
    <location>
        <begin position="410"/>
        <end position="420"/>
    </location>
</feature>
<feature type="compositionally biased region" description="Basic and acidic residues" evidence="1">
    <location>
        <begin position="17"/>
        <end position="47"/>
    </location>
</feature>
<dbReference type="EMBL" id="JASMQC010000001">
    <property type="protein sequence ID" value="KAK1948375.1"/>
    <property type="molecule type" value="Genomic_DNA"/>
</dbReference>
<keyword evidence="3" id="KW-1185">Reference proteome</keyword>
<evidence type="ECO:0000313" key="3">
    <source>
        <dbReference type="Proteomes" id="UP001259832"/>
    </source>
</evidence>